<feature type="domain" description="Uroporphyrinogen decarboxylase (URO-D)" evidence="1">
    <location>
        <begin position="189"/>
        <end position="382"/>
    </location>
</feature>
<dbReference type="SUPFAM" id="SSF51726">
    <property type="entry name" value="UROD/MetE-like"/>
    <property type="match status" value="1"/>
</dbReference>
<dbReference type="Pfam" id="PF01208">
    <property type="entry name" value="URO-D"/>
    <property type="match status" value="1"/>
</dbReference>
<sequence length="393" mass="45846">MTLSKRERVIRFLELDDEPDKCPIFTFGFEVSGWGMEQYYASEEYKKVLVEQEEINFGPERFRRRIAWLITQMKFWHADLVLSDPFKKFKRNIYPMPDDYPNAENHNWNCISGRIMSVGKNPKTGRTHEWYVDGFFKTKEKLHEVWDEYGKPIDRITEGGFSPKLWQEYVDGLSPYVYPMANLSMAMSEYLCEGHTHGYAMKLMRKDPKHMHYVMNEYTKAMEETIKKLAEAGVDIVFFLDDLGYRGRGIWSPKNFKEFVLPYYKRLYQAARKRGMFMIQHSCGYLHDYLPLMADAGLNCIQAVQPTAENDLAYLVETLGDKLAFMGCLDDTRVLKFGTPKDVEEDVKKYIRIAGPTGNFCPGPTNTVLDPPWENVLATISALEKYRSYPLKV</sequence>
<dbReference type="InterPro" id="IPR000257">
    <property type="entry name" value="Uroporphyrinogen_deCOase"/>
</dbReference>
<dbReference type="EMBL" id="LAZR01011849">
    <property type="protein sequence ID" value="KKM57636.1"/>
    <property type="molecule type" value="Genomic_DNA"/>
</dbReference>
<dbReference type="PANTHER" id="PTHR47099">
    <property type="entry name" value="METHYLCOBAMIDE:COM METHYLTRANSFERASE MTBA"/>
    <property type="match status" value="1"/>
</dbReference>
<evidence type="ECO:0000313" key="2">
    <source>
        <dbReference type="EMBL" id="KKM57636.1"/>
    </source>
</evidence>
<evidence type="ECO:0000259" key="1">
    <source>
        <dbReference type="Pfam" id="PF01208"/>
    </source>
</evidence>
<dbReference type="InterPro" id="IPR052024">
    <property type="entry name" value="Methanogen_methyltrans"/>
</dbReference>
<organism evidence="2">
    <name type="scientific">marine sediment metagenome</name>
    <dbReference type="NCBI Taxonomy" id="412755"/>
    <lineage>
        <taxon>unclassified sequences</taxon>
        <taxon>metagenomes</taxon>
        <taxon>ecological metagenomes</taxon>
    </lineage>
</organism>
<name>A0A0F9LR64_9ZZZZ</name>
<dbReference type="PANTHER" id="PTHR47099:SF1">
    <property type="entry name" value="METHYLCOBAMIDE:COM METHYLTRANSFERASE MTBA"/>
    <property type="match status" value="1"/>
</dbReference>
<proteinExistence type="predicted"/>
<comment type="caution">
    <text evidence="2">The sequence shown here is derived from an EMBL/GenBank/DDBJ whole genome shotgun (WGS) entry which is preliminary data.</text>
</comment>
<dbReference type="GO" id="GO:0006779">
    <property type="term" value="P:porphyrin-containing compound biosynthetic process"/>
    <property type="evidence" value="ECO:0007669"/>
    <property type="project" value="InterPro"/>
</dbReference>
<dbReference type="GO" id="GO:0004853">
    <property type="term" value="F:uroporphyrinogen decarboxylase activity"/>
    <property type="evidence" value="ECO:0007669"/>
    <property type="project" value="InterPro"/>
</dbReference>
<reference evidence="2" key="1">
    <citation type="journal article" date="2015" name="Nature">
        <title>Complex archaea that bridge the gap between prokaryotes and eukaryotes.</title>
        <authorList>
            <person name="Spang A."/>
            <person name="Saw J.H."/>
            <person name="Jorgensen S.L."/>
            <person name="Zaremba-Niedzwiedzka K."/>
            <person name="Martijn J."/>
            <person name="Lind A.E."/>
            <person name="van Eijk R."/>
            <person name="Schleper C."/>
            <person name="Guy L."/>
            <person name="Ettema T.J."/>
        </authorList>
    </citation>
    <scope>NUCLEOTIDE SEQUENCE</scope>
</reference>
<accession>A0A0F9LR64</accession>
<gene>
    <name evidence="2" type="ORF">LCGC14_1550620</name>
</gene>
<dbReference type="AlphaFoldDB" id="A0A0F9LR64"/>
<dbReference type="Gene3D" id="3.20.20.210">
    <property type="match status" value="1"/>
</dbReference>
<protein>
    <recommendedName>
        <fullName evidence="1">Uroporphyrinogen decarboxylase (URO-D) domain-containing protein</fullName>
    </recommendedName>
</protein>
<dbReference type="InterPro" id="IPR038071">
    <property type="entry name" value="UROD/MetE-like_sf"/>
</dbReference>